<dbReference type="EMBL" id="JADMCD010000009">
    <property type="protein sequence ID" value="MBF8642266.1"/>
    <property type="molecule type" value="Genomic_DNA"/>
</dbReference>
<feature type="domain" description="Phage capsid-like C-terminal" evidence="2">
    <location>
        <begin position="420"/>
        <end position="674"/>
    </location>
</feature>
<name>A0ABS0FPP6_PSELU</name>
<keyword evidence="4" id="KW-1185">Reference proteome</keyword>
<dbReference type="NCBIfam" id="TIGR01554">
    <property type="entry name" value="major_cap_HK97"/>
    <property type="match status" value="1"/>
</dbReference>
<dbReference type="Gene3D" id="3.30.2320.10">
    <property type="entry name" value="hypothetical protein PF0899 domain"/>
    <property type="match status" value="1"/>
</dbReference>
<organism evidence="3 4">
    <name type="scientific">Pseudomonas luteola</name>
    <dbReference type="NCBI Taxonomy" id="47886"/>
    <lineage>
        <taxon>Bacteria</taxon>
        <taxon>Pseudomonadati</taxon>
        <taxon>Pseudomonadota</taxon>
        <taxon>Gammaproteobacteria</taxon>
        <taxon>Pseudomonadales</taxon>
        <taxon>Pseudomonadaceae</taxon>
        <taxon>Pseudomonas</taxon>
    </lineage>
</organism>
<evidence type="ECO:0000313" key="3">
    <source>
        <dbReference type="EMBL" id="MBF8642266.1"/>
    </source>
</evidence>
<dbReference type="Gene3D" id="3.30.2400.10">
    <property type="entry name" value="Major capsid protein gp5"/>
    <property type="match status" value="1"/>
</dbReference>
<evidence type="ECO:0000313" key="4">
    <source>
        <dbReference type="Proteomes" id="UP000626180"/>
    </source>
</evidence>
<dbReference type="Pfam" id="PF05065">
    <property type="entry name" value="Phage_capsid"/>
    <property type="match status" value="1"/>
</dbReference>
<evidence type="ECO:0000256" key="1">
    <source>
        <dbReference type="ARBA" id="ARBA00004328"/>
    </source>
</evidence>
<gene>
    <name evidence="3" type="ORF">IRZ65_16420</name>
</gene>
<protein>
    <submittedName>
        <fullName evidence="3">Phage major capsid protein</fullName>
    </submittedName>
</protein>
<accession>A0ABS0FPP6</accession>
<sequence>MNRAYSALHVKDISEDGSVVRIKGIASTPTVDRMGDIVNPLGARFKTPMPLLWQHQHDKPVGHVVFAKPNKSGIPFEAEIPVIKEPGTLKDRVDEAIQSLRHKLVAFTSIGFSAVPDATKRLAGGGLEFSEWNWHELSLVTIPAQPDAVITSVKSLGDGETPQQLSLEQVIQIKSLDRQQRAASGNAQLPVVRLDTPAGASATVLTKTFISPKPQEGSMNIQEQMKGFQDALNQKAARMHELMEKSAAENVTLDAEQSEEYETLEGEIKSIQAHLKRLESLELLNIQKAKPVTNEPTQHQAQSMEFKQFNAVAKPAPLRDGLAMAQVVKFLGRAKGSEYGAFEMAKSTQGTDPRVVAVLKAAVAAGSTTNATNAGALVGEETSVYADFLEFLRPQTIIGRFGTNGIPALRPVPFRTALIGQTSGGAGYWVGEGQAKPLTNFDFSRTTLEPLKVANIAVVTEEVLRDSSPAADGIIRDQLVAALRERLDIDFISPSKAAVAGISPASITNGVTPIVSSGNDAEAVRADMRRLFGAFIAANNAPTAGVWVMSATTALALSLMQNPLGQAEFPGITMMGGTLFGLPALISEYVPVTADGGTVALVNASDIYVGDEGGFAVDMSREASLQMDNAPTMNITTPTGTQLVSLWQTNSVGFRAERTINWARRRQSAVALLTNVNWGVEAAAAAGA</sequence>
<evidence type="ECO:0000259" key="2">
    <source>
        <dbReference type="Pfam" id="PF05065"/>
    </source>
</evidence>
<comment type="caution">
    <text evidence="3">The sequence shown here is derived from an EMBL/GenBank/DDBJ whole genome shotgun (WGS) entry which is preliminary data.</text>
</comment>
<proteinExistence type="predicted"/>
<reference evidence="3 4" key="1">
    <citation type="submission" date="2020-10" db="EMBL/GenBank/DDBJ databases">
        <title>Genome sequences of Pseudomonas isolates.</title>
        <authorList>
            <person name="Wessels L."/>
            <person name="Reich F."/>
            <person name="Hammerl J."/>
        </authorList>
    </citation>
    <scope>NUCLEOTIDE SEQUENCE [LARGE SCALE GENOMIC DNA]</scope>
    <source>
        <strain evidence="3 4">20-MO00624-0</strain>
    </source>
</reference>
<dbReference type="InterPro" id="IPR024455">
    <property type="entry name" value="Phage_capsid"/>
</dbReference>
<dbReference type="Proteomes" id="UP000626180">
    <property type="component" value="Unassembled WGS sequence"/>
</dbReference>
<dbReference type="SUPFAM" id="SSF56563">
    <property type="entry name" value="Major capsid protein gp5"/>
    <property type="match status" value="1"/>
</dbReference>
<comment type="subcellular location">
    <subcellularLocation>
        <location evidence="1">Virion</location>
    </subcellularLocation>
</comment>
<dbReference type="InterPro" id="IPR054612">
    <property type="entry name" value="Phage_capsid-like_C"/>
</dbReference>